<evidence type="ECO:0000313" key="4">
    <source>
        <dbReference type="Proteomes" id="UP000041254"/>
    </source>
</evidence>
<dbReference type="SUPFAM" id="SSF143410">
    <property type="entry name" value="DOPA-like"/>
    <property type="match status" value="1"/>
</dbReference>
<keyword evidence="2" id="KW-0732">Signal</keyword>
<dbReference type="Proteomes" id="UP000041254">
    <property type="component" value="Unassembled WGS sequence"/>
</dbReference>
<dbReference type="InterPro" id="IPR023389">
    <property type="entry name" value="DOPA-like_sf"/>
</dbReference>
<organism evidence="3 4">
    <name type="scientific">Vitrella brassicaformis (strain CCMP3155)</name>
    <dbReference type="NCBI Taxonomy" id="1169540"/>
    <lineage>
        <taxon>Eukaryota</taxon>
        <taxon>Sar</taxon>
        <taxon>Alveolata</taxon>
        <taxon>Colpodellida</taxon>
        <taxon>Vitrellaceae</taxon>
        <taxon>Vitrella</taxon>
    </lineage>
</organism>
<feature type="chain" id="PRO_5005190314" description="DOPA 4,5-dioxygenase" evidence="2">
    <location>
        <begin position="20"/>
        <end position="207"/>
    </location>
</feature>
<dbReference type="AlphaFoldDB" id="A0A0G4G7X2"/>
<gene>
    <name evidence="3" type="ORF">Vbra_17196</name>
</gene>
<dbReference type="EMBL" id="CDMY01000584">
    <property type="protein sequence ID" value="CEM24598.1"/>
    <property type="molecule type" value="Genomic_DNA"/>
</dbReference>
<proteinExistence type="predicted"/>
<feature type="signal peptide" evidence="2">
    <location>
        <begin position="1"/>
        <end position="19"/>
    </location>
</feature>
<evidence type="ECO:0000313" key="3">
    <source>
        <dbReference type="EMBL" id="CEM24598.1"/>
    </source>
</evidence>
<name>A0A0G4G7X2_VITBC</name>
<reference evidence="3 4" key="1">
    <citation type="submission" date="2014-11" db="EMBL/GenBank/DDBJ databases">
        <authorList>
            <person name="Zhu J."/>
            <person name="Qi W."/>
            <person name="Song R."/>
        </authorList>
    </citation>
    <scope>NUCLEOTIDE SEQUENCE [LARGE SCALE GENOMIC DNA]</scope>
</reference>
<dbReference type="OMA" id="HEFASHF"/>
<dbReference type="Gene3D" id="3.30.70.1240">
    <property type="entry name" value="DOPA-like domains"/>
    <property type="match status" value="1"/>
</dbReference>
<dbReference type="Pfam" id="PF08883">
    <property type="entry name" value="DOPA_dioxygen"/>
    <property type="match status" value="1"/>
</dbReference>
<evidence type="ECO:0000256" key="1">
    <source>
        <dbReference type="SAM" id="MobiDB-lite"/>
    </source>
</evidence>
<keyword evidence="4" id="KW-1185">Reference proteome</keyword>
<dbReference type="PANTHER" id="PTHR36423:SF2">
    <property type="entry name" value="AFR070WP"/>
    <property type="match status" value="1"/>
</dbReference>
<dbReference type="VEuPathDB" id="CryptoDB:Vbra_17196"/>
<sequence>MKFFIGLLAAVLLYREAAAHPSLYPPPRRADGSVLCEDAQTEAQLESIPYHSYHIHTMFWQNNEEHTKGAERLKERLVTHFNITNHCTSLFHQNTTCYFETDYSPAGPFLVGQWAIYVHLEDFAPLAQWISQHRGIYDVLIHPNSGCAVRDHEDWPFWIGTPWQIDLKVFRHYKMPWGPIDPASPEYPKHGPSTPPYTQRTHRLMRG</sequence>
<dbReference type="OrthoDB" id="9994422at2759"/>
<evidence type="ECO:0000256" key="2">
    <source>
        <dbReference type="SAM" id="SignalP"/>
    </source>
</evidence>
<dbReference type="InParanoid" id="A0A0G4G7X2"/>
<accession>A0A0G4G7X2</accession>
<dbReference type="InterPro" id="IPR014980">
    <property type="entry name" value="DOPA_dioxygen"/>
</dbReference>
<protein>
    <recommendedName>
        <fullName evidence="5">DOPA 4,5-dioxygenase</fullName>
    </recommendedName>
</protein>
<feature type="region of interest" description="Disordered" evidence="1">
    <location>
        <begin position="184"/>
        <end position="207"/>
    </location>
</feature>
<evidence type="ECO:0008006" key="5">
    <source>
        <dbReference type="Google" id="ProtNLM"/>
    </source>
</evidence>
<dbReference type="PANTHER" id="PTHR36423">
    <property type="entry name" value="AFR070WP"/>
    <property type="match status" value="1"/>
</dbReference>